<dbReference type="PROSITE" id="PS51077">
    <property type="entry name" value="HTH_ICLR"/>
    <property type="match status" value="1"/>
</dbReference>
<accession>A0A931HD37</accession>
<keyword evidence="2" id="KW-0238">DNA-binding</keyword>
<protein>
    <submittedName>
        <fullName evidence="6">IclR family transcriptional regulator</fullName>
    </submittedName>
</protein>
<reference evidence="6" key="1">
    <citation type="submission" date="2020-11" db="EMBL/GenBank/DDBJ databases">
        <title>Novosphingobium aureum sp. nov., a marine bacterium isolated from sediment of a salt flat.</title>
        <authorList>
            <person name="Yoo Y."/>
            <person name="Kim J.-J."/>
        </authorList>
    </citation>
    <scope>NUCLEOTIDE SEQUENCE</scope>
    <source>
        <strain evidence="6">YJ-S2-02</strain>
    </source>
</reference>
<evidence type="ECO:0000313" key="6">
    <source>
        <dbReference type="EMBL" id="MBH0113865.1"/>
    </source>
</evidence>
<dbReference type="SMART" id="SM00346">
    <property type="entry name" value="HTH_ICLR"/>
    <property type="match status" value="1"/>
</dbReference>
<dbReference type="Gene3D" id="3.30.450.40">
    <property type="match status" value="1"/>
</dbReference>
<dbReference type="InterPro" id="IPR050707">
    <property type="entry name" value="HTH_MetabolicPath_Reg"/>
</dbReference>
<dbReference type="Pfam" id="PF09339">
    <property type="entry name" value="HTH_IclR"/>
    <property type="match status" value="1"/>
</dbReference>
<dbReference type="EMBL" id="JADZGI010000001">
    <property type="protein sequence ID" value="MBH0113865.1"/>
    <property type="molecule type" value="Genomic_DNA"/>
</dbReference>
<dbReference type="InterPro" id="IPR014757">
    <property type="entry name" value="Tscrpt_reg_IclR_C"/>
</dbReference>
<dbReference type="PROSITE" id="PS51078">
    <property type="entry name" value="ICLR_ED"/>
    <property type="match status" value="1"/>
</dbReference>
<gene>
    <name evidence="6" type="ORF">I5E68_13005</name>
</gene>
<keyword evidence="3" id="KW-0804">Transcription</keyword>
<dbReference type="Pfam" id="PF01614">
    <property type="entry name" value="IclR_C"/>
    <property type="match status" value="1"/>
</dbReference>
<evidence type="ECO:0000259" key="5">
    <source>
        <dbReference type="PROSITE" id="PS51078"/>
    </source>
</evidence>
<keyword evidence="1" id="KW-0805">Transcription regulation</keyword>
<organism evidence="6 7">
    <name type="scientific">Novosphingobium aureum</name>
    <dbReference type="NCBI Taxonomy" id="2792964"/>
    <lineage>
        <taxon>Bacteria</taxon>
        <taxon>Pseudomonadati</taxon>
        <taxon>Pseudomonadota</taxon>
        <taxon>Alphaproteobacteria</taxon>
        <taxon>Sphingomonadales</taxon>
        <taxon>Sphingomonadaceae</taxon>
        <taxon>Novosphingobium</taxon>
    </lineage>
</organism>
<dbReference type="RefSeq" id="WP_197164281.1">
    <property type="nucleotide sequence ID" value="NZ_JADZGI010000001.1"/>
</dbReference>
<dbReference type="Proteomes" id="UP000617634">
    <property type="component" value="Unassembled WGS sequence"/>
</dbReference>
<comment type="caution">
    <text evidence="6">The sequence shown here is derived from an EMBL/GenBank/DDBJ whole genome shotgun (WGS) entry which is preliminary data.</text>
</comment>
<feature type="domain" description="HTH iclR-type" evidence="4">
    <location>
        <begin position="15"/>
        <end position="76"/>
    </location>
</feature>
<evidence type="ECO:0000256" key="1">
    <source>
        <dbReference type="ARBA" id="ARBA00023015"/>
    </source>
</evidence>
<dbReference type="PANTHER" id="PTHR30136:SF24">
    <property type="entry name" value="HTH-TYPE TRANSCRIPTIONAL REPRESSOR ALLR"/>
    <property type="match status" value="1"/>
</dbReference>
<dbReference type="InterPro" id="IPR036390">
    <property type="entry name" value="WH_DNA-bd_sf"/>
</dbReference>
<evidence type="ECO:0000256" key="3">
    <source>
        <dbReference type="ARBA" id="ARBA00023163"/>
    </source>
</evidence>
<evidence type="ECO:0000256" key="2">
    <source>
        <dbReference type="ARBA" id="ARBA00023125"/>
    </source>
</evidence>
<dbReference type="InterPro" id="IPR005471">
    <property type="entry name" value="Tscrpt_reg_IclR_N"/>
</dbReference>
<keyword evidence="7" id="KW-1185">Reference proteome</keyword>
<dbReference type="Gene3D" id="1.10.10.10">
    <property type="entry name" value="Winged helix-like DNA-binding domain superfamily/Winged helix DNA-binding domain"/>
    <property type="match status" value="1"/>
</dbReference>
<dbReference type="GO" id="GO:0003677">
    <property type="term" value="F:DNA binding"/>
    <property type="evidence" value="ECO:0007669"/>
    <property type="project" value="UniProtKB-KW"/>
</dbReference>
<dbReference type="PANTHER" id="PTHR30136">
    <property type="entry name" value="HELIX-TURN-HELIX TRANSCRIPTIONAL REGULATOR, ICLR FAMILY"/>
    <property type="match status" value="1"/>
</dbReference>
<feature type="domain" description="IclR-ED" evidence="5">
    <location>
        <begin position="77"/>
        <end position="260"/>
    </location>
</feature>
<dbReference type="SUPFAM" id="SSF46785">
    <property type="entry name" value="Winged helix' DNA-binding domain"/>
    <property type="match status" value="1"/>
</dbReference>
<dbReference type="InterPro" id="IPR029016">
    <property type="entry name" value="GAF-like_dom_sf"/>
</dbReference>
<dbReference type="GO" id="GO:0003700">
    <property type="term" value="F:DNA-binding transcription factor activity"/>
    <property type="evidence" value="ECO:0007669"/>
    <property type="project" value="TreeGrafter"/>
</dbReference>
<dbReference type="GO" id="GO:0045892">
    <property type="term" value="P:negative regulation of DNA-templated transcription"/>
    <property type="evidence" value="ECO:0007669"/>
    <property type="project" value="TreeGrafter"/>
</dbReference>
<dbReference type="SUPFAM" id="SSF55781">
    <property type="entry name" value="GAF domain-like"/>
    <property type="match status" value="1"/>
</dbReference>
<name>A0A931HD37_9SPHN</name>
<evidence type="ECO:0000259" key="4">
    <source>
        <dbReference type="PROSITE" id="PS51077"/>
    </source>
</evidence>
<dbReference type="AlphaFoldDB" id="A0A931HD37"/>
<evidence type="ECO:0000313" key="7">
    <source>
        <dbReference type="Proteomes" id="UP000617634"/>
    </source>
</evidence>
<proteinExistence type="predicted"/>
<sequence>MKESKAIDADRLGRVQSLVRAFGILDELGAANGMTLSELAHLVGLPKSTAHRLLTTMETLEYVQFDRETCHWSVGVGAFRTGSAFAQTSSLEKVGRGIMRSLVLEVNHSVNLCVPRSHAIFYLKQVEPRGGWPTAAREGVSLPMYSTAAGKAIMACWTENELDAYFEKRELVQRTHRTIGNRDSMRRELGMILERGYAIDDEEQADGTRCVASVLTDRIGQPRGALSISDASSRLKQAHFSDIGPIVASAAKRISLQVSHIG</sequence>
<dbReference type="InterPro" id="IPR036388">
    <property type="entry name" value="WH-like_DNA-bd_sf"/>
</dbReference>